<organism evidence="1 2">
    <name type="scientific">Caerostris extrusa</name>
    <name type="common">Bark spider</name>
    <name type="synonym">Caerostris bankana</name>
    <dbReference type="NCBI Taxonomy" id="172846"/>
    <lineage>
        <taxon>Eukaryota</taxon>
        <taxon>Metazoa</taxon>
        <taxon>Ecdysozoa</taxon>
        <taxon>Arthropoda</taxon>
        <taxon>Chelicerata</taxon>
        <taxon>Arachnida</taxon>
        <taxon>Araneae</taxon>
        <taxon>Araneomorphae</taxon>
        <taxon>Entelegynae</taxon>
        <taxon>Araneoidea</taxon>
        <taxon>Araneidae</taxon>
        <taxon>Caerostris</taxon>
    </lineage>
</organism>
<sequence length="71" mass="7816">MQWSCFTDEGKSLEQLSSDSCKGLRAPESACCCRAKGQIQKSNLHTRNFRSLSQLATLSYPGFSESHLAST</sequence>
<comment type="caution">
    <text evidence="1">The sequence shown here is derived from an EMBL/GenBank/DDBJ whole genome shotgun (WGS) entry which is preliminary data.</text>
</comment>
<gene>
    <name evidence="1" type="ORF">CEXT_68771</name>
</gene>
<dbReference type="Proteomes" id="UP001054945">
    <property type="component" value="Unassembled WGS sequence"/>
</dbReference>
<dbReference type="AlphaFoldDB" id="A0AAV4XRR1"/>
<dbReference type="EMBL" id="BPLR01018219">
    <property type="protein sequence ID" value="GIY97851.1"/>
    <property type="molecule type" value="Genomic_DNA"/>
</dbReference>
<evidence type="ECO:0000313" key="1">
    <source>
        <dbReference type="EMBL" id="GIY97851.1"/>
    </source>
</evidence>
<proteinExistence type="predicted"/>
<name>A0AAV4XRR1_CAEEX</name>
<protein>
    <submittedName>
        <fullName evidence="1">Uncharacterized protein</fullName>
    </submittedName>
</protein>
<keyword evidence="2" id="KW-1185">Reference proteome</keyword>
<accession>A0AAV4XRR1</accession>
<evidence type="ECO:0000313" key="2">
    <source>
        <dbReference type="Proteomes" id="UP001054945"/>
    </source>
</evidence>
<reference evidence="1 2" key="1">
    <citation type="submission" date="2021-06" db="EMBL/GenBank/DDBJ databases">
        <title>Caerostris extrusa draft genome.</title>
        <authorList>
            <person name="Kono N."/>
            <person name="Arakawa K."/>
        </authorList>
    </citation>
    <scope>NUCLEOTIDE SEQUENCE [LARGE SCALE GENOMIC DNA]</scope>
</reference>